<dbReference type="Gene3D" id="1.25.40.20">
    <property type="entry name" value="Ankyrin repeat-containing domain"/>
    <property type="match status" value="2"/>
</dbReference>
<dbReference type="Gene3D" id="3.40.50.300">
    <property type="entry name" value="P-loop containing nucleotide triphosphate hydrolases"/>
    <property type="match status" value="1"/>
</dbReference>
<dbReference type="Pfam" id="PF12796">
    <property type="entry name" value="Ank_2"/>
    <property type="match status" value="1"/>
</dbReference>
<dbReference type="PANTHER" id="PTHR46082:SF11">
    <property type="entry name" value="AAA+ ATPASE DOMAIN-CONTAINING PROTEIN-RELATED"/>
    <property type="match status" value="1"/>
</dbReference>
<dbReference type="GO" id="GO:0003824">
    <property type="term" value="F:catalytic activity"/>
    <property type="evidence" value="ECO:0007669"/>
    <property type="project" value="InterPro"/>
</dbReference>
<dbReference type="InterPro" id="IPR027417">
    <property type="entry name" value="P-loop_NTPase"/>
</dbReference>
<evidence type="ECO:0000256" key="1">
    <source>
        <dbReference type="ARBA" id="ARBA00022737"/>
    </source>
</evidence>
<reference evidence="6" key="1">
    <citation type="journal article" date="2021" name="Nat. Commun.">
        <title>Genetic determinants of endophytism in the Arabidopsis root mycobiome.</title>
        <authorList>
            <person name="Mesny F."/>
            <person name="Miyauchi S."/>
            <person name="Thiergart T."/>
            <person name="Pickel B."/>
            <person name="Atanasova L."/>
            <person name="Karlsson M."/>
            <person name="Huettel B."/>
            <person name="Barry K.W."/>
            <person name="Haridas S."/>
            <person name="Chen C."/>
            <person name="Bauer D."/>
            <person name="Andreopoulos W."/>
            <person name="Pangilinan J."/>
            <person name="LaButti K."/>
            <person name="Riley R."/>
            <person name="Lipzen A."/>
            <person name="Clum A."/>
            <person name="Drula E."/>
            <person name="Henrissat B."/>
            <person name="Kohler A."/>
            <person name="Grigoriev I.V."/>
            <person name="Martin F.M."/>
            <person name="Hacquard S."/>
        </authorList>
    </citation>
    <scope>NUCLEOTIDE SEQUENCE</scope>
    <source>
        <strain evidence="6">MPI-CAGE-AT-0016</strain>
    </source>
</reference>
<evidence type="ECO:0000313" key="6">
    <source>
        <dbReference type="EMBL" id="KAH7353479.1"/>
    </source>
</evidence>
<dbReference type="Pfam" id="PF24883">
    <property type="entry name" value="NPHP3_N"/>
    <property type="match status" value="1"/>
</dbReference>
<dbReference type="CDD" id="cd09008">
    <property type="entry name" value="MTAN"/>
    <property type="match status" value="1"/>
</dbReference>
<dbReference type="PANTHER" id="PTHR46082">
    <property type="entry name" value="ATP/GTP-BINDING PROTEIN-RELATED"/>
    <property type="match status" value="1"/>
</dbReference>
<dbReference type="PROSITE" id="PS50088">
    <property type="entry name" value="ANK_REPEAT"/>
    <property type="match status" value="3"/>
</dbReference>
<dbReference type="InterPro" id="IPR056884">
    <property type="entry name" value="NPHP3-like_N"/>
</dbReference>
<dbReference type="EMBL" id="JAGPXD010000005">
    <property type="protein sequence ID" value="KAH7353479.1"/>
    <property type="molecule type" value="Genomic_DNA"/>
</dbReference>
<dbReference type="SMART" id="SM00248">
    <property type="entry name" value="ANK"/>
    <property type="match status" value="4"/>
</dbReference>
<feature type="repeat" description="ANK" evidence="2">
    <location>
        <begin position="900"/>
        <end position="932"/>
    </location>
</feature>
<evidence type="ECO:0000256" key="3">
    <source>
        <dbReference type="SAM" id="MobiDB-lite"/>
    </source>
</evidence>
<evidence type="ECO:0000259" key="4">
    <source>
        <dbReference type="Pfam" id="PF01048"/>
    </source>
</evidence>
<dbReference type="GO" id="GO:0009116">
    <property type="term" value="P:nucleoside metabolic process"/>
    <property type="evidence" value="ECO:0007669"/>
    <property type="project" value="InterPro"/>
</dbReference>
<keyword evidence="2" id="KW-0040">ANK repeat</keyword>
<dbReference type="SUPFAM" id="SSF48403">
    <property type="entry name" value="Ankyrin repeat"/>
    <property type="match status" value="1"/>
</dbReference>
<feature type="repeat" description="ANK" evidence="2">
    <location>
        <begin position="1000"/>
        <end position="1032"/>
    </location>
</feature>
<keyword evidence="7" id="KW-1185">Reference proteome</keyword>
<feature type="region of interest" description="Disordered" evidence="3">
    <location>
        <begin position="1"/>
        <end position="36"/>
    </location>
</feature>
<gene>
    <name evidence="6" type="ORF">B0T11DRAFT_331412</name>
</gene>
<dbReference type="SUPFAM" id="SSF53167">
    <property type="entry name" value="Purine and uridine phosphorylases"/>
    <property type="match status" value="1"/>
</dbReference>
<dbReference type="Proteomes" id="UP000813385">
    <property type="component" value="Unassembled WGS sequence"/>
</dbReference>
<evidence type="ECO:0000256" key="2">
    <source>
        <dbReference type="PROSITE-ProRule" id="PRU00023"/>
    </source>
</evidence>
<dbReference type="InterPro" id="IPR002110">
    <property type="entry name" value="Ankyrin_rpt"/>
</dbReference>
<evidence type="ECO:0000313" key="7">
    <source>
        <dbReference type="Proteomes" id="UP000813385"/>
    </source>
</evidence>
<feature type="compositionally biased region" description="Polar residues" evidence="3">
    <location>
        <begin position="1"/>
        <end position="17"/>
    </location>
</feature>
<feature type="domain" description="Nucleoside phosphorylase" evidence="4">
    <location>
        <begin position="49"/>
        <end position="219"/>
    </location>
</feature>
<dbReference type="InterPro" id="IPR000845">
    <property type="entry name" value="Nucleoside_phosphorylase_d"/>
</dbReference>
<proteinExistence type="predicted"/>
<dbReference type="Gene3D" id="3.40.50.1580">
    <property type="entry name" value="Nucleoside phosphorylase domain"/>
    <property type="match status" value="1"/>
</dbReference>
<dbReference type="AlphaFoldDB" id="A0A8K0WZH6"/>
<dbReference type="InterPro" id="IPR035994">
    <property type="entry name" value="Nucleoside_phosphorylase_sf"/>
</dbReference>
<accession>A0A8K0WZH6</accession>
<feature type="domain" description="Nephrocystin 3-like N-terminal" evidence="5">
    <location>
        <begin position="280"/>
        <end position="457"/>
    </location>
</feature>
<name>A0A8K0WZH6_9PEZI</name>
<feature type="repeat" description="ANK" evidence="2">
    <location>
        <begin position="867"/>
        <end position="899"/>
    </location>
</feature>
<protein>
    <recommendedName>
        <fullName evidence="8">Nucleoside phosphorylase domain-containing protein</fullName>
    </recommendedName>
</protein>
<comment type="caution">
    <text evidence="6">The sequence shown here is derived from an EMBL/GenBank/DDBJ whole genome shotgun (WGS) entry which is preliminary data.</text>
</comment>
<keyword evidence="1" id="KW-0677">Repeat</keyword>
<dbReference type="InterPro" id="IPR036770">
    <property type="entry name" value="Ankyrin_rpt-contain_sf"/>
</dbReference>
<evidence type="ECO:0000259" key="5">
    <source>
        <dbReference type="Pfam" id="PF24883"/>
    </source>
</evidence>
<organism evidence="6 7">
    <name type="scientific">Plectosphaerella cucumerina</name>
    <dbReference type="NCBI Taxonomy" id="40658"/>
    <lineage>
        <taxon>Eukaryota</taxon>
        <taxon>Fungi</taxon>
        <taxon>Dikarya</taxon>
        <taxon>Ascomycota</taxon>
        <taxon>Pezizomycotina</taxon>
        <taxon>Sordariomycetes</taxon>
        <taxon>Hypocreomycetidae</taxon>
        <taxon>Glomerellales</taxon>
        <taxon>Plectosphaerellaceae</taxon>
        <taxon>Plectosphaerella</taxon>
    </lineage>
</organism>
<dbReference type="InterPro" id="IPR053137">
    <property type="entry name" value="NLR-like"/>
</dbReference>
<dbReference type="OrthoDB" id="194358at2759"/>
<dbReference type="Pfam" id="PF01048">
    <property type="entry name" value="PNP_UDP_1"/>
    <property type="match status" value="1"/>
</dbReference>
<feature type="compositionally biased region" description="Basic and acidic residues" evidence="3">
    <location>
        <begin position="19"/>
        <end position="36"/>
    </location>
</feature>
<evidence type="ECO:0008006" key="8">
    <source>
        <dbReference type="Google" id="ProtNLM"/>
    </source>
</evidence>
<sequence>MAPESSLSGDDSGYSPQRRQRDPALSLHDRTRRADSPALSHDDYTVAWICALSLELTASRAMFDVVHENLVAQRGDDNAYVLGRMAHHNVVMVALPGAYGKVNAATVSTHLKRTFPNVTTTLMVGIGGGAPGEANMRLGDVVVATRVIEYDLGKAIGDGQFESTAGPKRPSHQRLSAEPWIHYGGIASGDSVNKDAQKRDAISRRLNTVCFEMEAAGMMDNLQCLPIRGICDYSDSHKNKRWQPYAAATAAAYARELLETIHLPRMGSRRSAIRPPQKKTCSWLLDHPTYLDWLDPDKQEYHHGFLWIRGKAGAGKSTLMKFLYSEARKVNDDSSVISYFFNARGEYLERSTIGMYRSLLKHLLVHMSTTEWHQIKYDTYLRSVFESQGQGCPGFNELKQMVRCAVLARENRPLIFFIDALDECDEDDVRDMMCFFEDLAEDASEEGIELHVCFSSRPYPYVSIRTRLLMTLEEEAGHTADLARYVNKRLRIQDQYRAEFESYILDKAWGIFMWVVLVVDILNKESNRGGLALRRRLSEIPLGLSQLFKDILTRDEENPQELRRCILWVLCAQKPLTPDQFRHAMWAAGLRDGRVDNVVPDAYNPRSSNALVISSSKGLAEVSRSDHPVVQFIHESVRDFLVRDRGLQELWPDLGFEWEGPAHESIRECCELYLTTTFRLRGAGPFQDPIFCKGYRATDYIMLYNAPEMTAEERIASSCVFLDYASKEILYHSNLAAPCVPQQAFLARLFGFERQTDIDYGKVVSVPVPRYKHADPFRNKTILETFTLLRLDNLIRLALKAMGLTGTNAQMAELHRKAFFAAIQHNHSHLSLQSIAPLLGLPSLVYEGEAIITTKRITWKFGIDSIRGRTPLSWASQEGQRTLAKVLILNGESLVEKDSQGYTPLQRAILNKHTAIVRLLSESGLDMGTRDVAVTIHQELRSGNFEMTQTLLKVYDGYGKPDGAAWIVSSLLPQAIGAAPRDIVDLLIRHTANDNKTHLRLLYPLRTAIIHGSIRMVAILLDRGVDINARDDWDEFPLLTAVRHNKAIKARMLVERLTARQLAAQLGHDDLVRILDDIDSRQPRTEG</sequence>
<dbReference type="SUPFAM" id="SSF52540">
    <property type="entry name" value="P-loop containing nucleoside triphosphate hydrolases"/>
    <property type="match status" value="1"/>
</dbReference>
<dbReference type="PROSITE" id="PS50297">
    <property type="entry name" value="ANK_REP_REGION"/>
    <property type="match status" value="2"/>
</dbReference>